<proteinExistence type="predicted"/>
<dbReference type="CDD" id="cd03135">
    <property type="entry name" value="GATase1_DJ-1"/>
    <property type="match status" value="1"/>
</dbReference>
<dbReference type="GO" id="GO:0005737">
    <property type="term" value="C:cytoplasm"/>
    <property type="evidence" value="ECO:0007669"/>
    <property type="project" value="TreeGrafter"/>
</dbReference>
<dbReference type="EMBL" id="DPVV01000062">
    <property type="protein sequence ID" value="HCL01120.1"/>
    <property type="molecule type" value="Genomic_DNA"/>
</dbReference>
<organism evidence="2 3">
    <name type="scientific">Lachnoclostridium phytofermentans</name>
    <dbReference type="NCBI Taxonomy" id="66219"/>
    <lineage>
        <taxon>Bacteria</taxon>
        <taxon>Bacillati</taxon>
        <taxon>Bacillota</taxon>
        <taxon>Clostridia</taxon>
        <taxon>Lachnospirales</taxon>
        <taxon>Lachnospiraceae</taxon>
    </lineage>
</organism>
<dbReference type="Proteomes" id="UP000262969">
    <property type="component" value="Unassembled WGS sequence"/>
</dbReference>
<feature type="domain" description="DJ-1/PfpI" evidence="1">
    <location>
        <begin position="4"/>
        <end position="163"/>
    </location>
</feature>
<dbReference type="InterPro" id="IPR002818">
    <property type="entry name" value="DJ-1/PfpI"/>
</dbReference>
<dbReference type="Pfam" id="PF01965">
    <property type="entry name" value="DJ-1_PfpI"/>
    <property type="match status" value="1"/>
</dbReference>
<accession>A0A3D2X1U8</accession>
<dbReference type="SUPFAM" id="SSF52317">
    <property type="entry name" value="Class I glutamine amidotransferase-like"/>
    <property type="match status" value="1"/>
</dbReference>
<gene>
    <name evidence="2" type="ORF">DHW61_01680</name>
</gene>
<dbReference type="AlphaFoldDB" id="A0A3D2X1U8"/>
<dbReference type="InterPro" id="IPR029062">
    <property type="entry name" value="Class_I_gatase-like"/>
</dbReference>
<dbReference type="NCBIfam" id="TIGR01383">
    <property type="entry name" value="not_thiJ"/>
    <property type="match status" value="1"/>
</dbReference>
<name>A0A3D2X1U8_9FIRM</name>
<dbReference type="Gene3D" id="3.40.50.880">
    <property type="match status" value="1"/>
</dbReference>
<dbReference type="PANTHER" id="PTHR48094:SF12">
    <property type="entry name" value="PARKINSON DISEASE PROTEIN 7 HOMOLOG"/>
    <property type="match status" value="1"/>
</dbReference>
<reference evidence="2 3" key="1">
    <citation type="journal article" date="2018" name="Nat. Biotechnol.">
        <title>A standardized bacterial taxonomy based on genome phylogeny substantially revises the tree of life.</title>
        <authorList>
            <person name="Parks D.H."/>
            <person name="Chuvochina M."/>
            <person name="Waite D.W."/>
            <person name="Rinke C."/>
            <person name="Skarshewski A."/>
            <person name="Chaumeil P.A."/>
            <person name="Hugenholtz P."/>
        </authorList>
    </citation>
    <scope>NUCLEOTIDE SEQUENCE [LARGE SCALE GENOMIC DNA]</scope>
    <source>
        <strain evidence="2">UBA11728</strain>
    </source>
</reference>
<protein>
    <submittedName>
        <fullName evidence="2">DJ-1 family protein</fullName>
    </submittedName>
</protein>
<dbReference type="InterPro" id="IPR050325">
    <property type="entry name" value="Prot/Nucl_acid_deglycase"/>
</dbReference>
<evidence type="ECO:0000259" key="1">
    <source>
        <dbReference type="Pfam" id="PF01965"/>
    </source>
</evidence>
<sequence length="182" mass="19490">MAIVYVFLADGFEEIEALTVVDLLRRASVDVTTVSITENILVHGAHGIDVMADILFKDDLSEADMLVLPGGGLGTKNLLAHEGLKSLLINYEKKDRYLAAICAAPSILGTHGLLKGKHAICYPGFEDKLTGAVVTNDKVVVDGNFITSKGAGTSIEFSLELIKILCGEETANQILDGIQYQL</sequence>
<dbReference type="InterPro" id="IPR006287">
    <property type="entry name" value="DJ-1"/>
</dbReference>
<evidence type="ECO:0000313" key="3">
    <source>
        <dbReference type="Proteomes" id="UP000262969"/>
    </source>
</evidence>
<evidence type="ECO:0000313" key="2">
    <source>
        <dbReference type="EMBL" id="HCL01120.1"/>
    </source>
</evidence>
<comment type="caution">
    <text evidence="2">The sequence shown here is derived from an EMBL/GenBank/DDBJ whole genome shotgun (WGS) entry which is preliminary data.</text>
</comment>
<dbReference type="PANTHER" id="PTHR48094">
    <property type="entry name" value="PROTEIN/NUCLEIC ACID DEGLYCASE DJ-1-RELATED"/>
    <property type="match status" value="1"/>
</dbReference>